<feature type="transmembrane region" description="Helical" evidence="2">
    <location>
        <begin position="683"/>
        <end position="704"/>
    </location>
</feature>
<protein>
    <submittedName>
        <fullName evidence="4">Transglutaminase domain-containing protein</fullName>
    </submittedName>
</protein>
<evidence type="ECO:0000256" key="1">
    <source>
        <dbReference type="SAM" id="MobiDB-lite"/>
    </source>
</evidence>
<feature type="transmembrane region" description="Helical" evidence="2">
    <location>
        <begin position="198"/>
        <end position="214"/>
    </location>
</feature>
<feature type="region of interest" description="Disordered" evidence="1">
    <location>
        <begin position="623"/>
        <end position="648"/>
    </location>
</feature>
<gene>
    <name evidence="4" type="ORF">F6B42_05940</name>
</gene>
<evidence type="ECO:0000313" key="5">
    <source>
        <dbReference type="Proteomes" id="UP000327039"/>
    </source>
</evidence>
<dbReference type="AlphaFoldDB" id="A0A5J5IW98"/>
<keyword evidence="5" id="KW-1185">Reference proteome</keyword>
<feature type="transmembrane region" description="Helical" evidence="2">
    <location>
        <begin position="132"/>
        <end position="155"/>
    </location>
</feature>
<dbReference type="OrthoDB" id="3651060at2"/>
<keyword evidence="2" id="KW-0812">Transmembrane</keyword>
<dbReference type="Proteomes" id="UP000327039">
    <property type="component" value="Unassembled WGS sequence"/>
</dbReference>
<feature type="transmembrane region" description="Helical" evidence="2">
    <location>
        <begin position="49"/>
        <end position="68"/>
    </location>
</feature>
<comment type="caution">
    <text evidence="4">The sequence shown here is derived from an EMBL/GenBank/DDBJ whole genome shotgun (WGS) entry which is preliminary data.</text>
</comment>
<sequence length="840" mass="87751">MRAQRDTQRGSRRASNARIRFLVVQALLLDLVVLVGAAAAFPIYAGNRFVLLVAVALAAAHAIALAGLRWRWSGWWVALVVFGAYLLLGLPLAAPTTLGSLPEAARGLLAVATAPVTGWKDLLTLQLPLGSYQATLAPALLVFLAVPTAAISLAWRTTRGWPAAVVLALLPTVFGVAFGATALAAPIVVGPLSVPREAVVGAAAIVAALGAVVWRTTHDRRRAVAAAVAASGVRSSARPLRTLGTRAAIAGGMVVAAVGLAGFAAPAVLAGGEREVLRAGVDPRLEIADEVSPLAQYRASFADDRFDDVLFRIDAPAGADRVRLATLPFYDGRFARVVDPGAGTADPRTAFARVPATLPAPGGTATGAVRVTIDDYDAAWVPTVGAVTSLAFGGSDAAALADGFFYNSETSGAVQLGEPGLGAGVAYEQGAAILETTDALASLVPARGAASLGEEIVPASVSEWIEAQAVPGGGAGLETLIDRLRARGFLSHALSLTADAVPAWAAELGDYTFQPSRAGHSSDRIDALFTDLITRENEVGGDDDAALVAAVGDDEQFAVAALMIADQLGFDARVVVGMRLASSDDDLAACADGVCTAGDLSAWIEVRGTGSAWVPVDVTPQHTLFPSPDVEQRQDPQIPTDVRQEQAESVLPADANPADGGAQPDDDTAQTADFGALWATLRIGGASLLVLLVLVGPFALVLAAKALRRRDRRRADDVAERFTGGWQEYVDAALDHGRPVPRSQTRSELAAQYSADLDGSDSLRLATWADRSVFDVVPPSETESDEFWRIVEAERARFDDGLGWWARMRARVSLRSVLRRGRGSGSRRAVKRASRGAEGR</sequence>
<organism evidence="4 5">
    <name type="scientific">Microbacterium radiodurans</name>
    <dbReference type="NCBI Taxonomy" id="661398"/>
    <lineage>
        <taxon>Bacteria</taxon>
        <taxon>Bacillati</taxon>
        <taxon>Actinomycetota</taxon>
        <taxon>Actinomycetes</taxon>
        <taxon>Micrococcales</taxon>
        <taxon>Microbacteriaceae</taxon>
        <taxon>Microbacterium</taxon>
    </lineage>
</organism>
<keyword evidence="2" id="KW-1133">Transmembrane helix</keyword>
<keyword evidence="2" id="KW-0472">Membrane</keyword>
<dbReference type="InterPro" id="IPR002931">
    <property type="entry name" value="Transglutaminase-like"/>
</dbReference>
<feature type="transmembrane region" description="Helical" evidence="2">
    <location>
        <begin position="167"/>
        <end position="192"/>
    </location>
</feature>
<feature type="transmembrane region" description="Helical" evidence="2">
    <location>
        <begin position="247"/>
        <end position="269"/>
    </location>
</feature>
<evidence type="ECO:0000259" key="3">
    <source>
        <dbReference type="Pfam" id="PF01841"/>
    </source>
</evidence>
<accession>A0A5J5IW98</accession>
<dbReference type="EMBL" id="VYRZ01000002">
    <property type="protein sequence ID" value="KAA9087332.1"/>
    <property type="molecule type" value="Genomic_DNA"/>
</dbReference>
<feature type="transmembrane region" description="Helical" evidence="2">
    <location>
        <begin position="21"/>
        <end position="43"/>
    </location>
</feature>
<name>A0A5J5IW98_9MICO</name>
<dbReference type="Pfam" id="PF01841">
    <property type="entry name" value="Transglut_core"/>
    <property type="match status" value="1"/>
</dbReference>
<proteinExistence type="predicted"/>
<feature type="transmembrane region" description="Helical" evidence="2">
    <location>
        <begin position="75"/>
        <end position="94"/>
    </location>
</feature>
<dbReference type="SUPFAM" id="SSF54001">
    <property type="entry name" value="Cysteine proteinases"/>
    <property type="match status" value="1"/>
</dbReference>
<reference evidence="5" key="1">
    <citation type="submission" date="2019-09" db="EMBL/GenBank/DDBJ databases">
        <title>Mumia zhuanghuii sp. nov. isolated from the intestinal contents of plateau pika (Ochotona curzoniae) in the Qinghai-Tibet plateau of China.</title>
        <authorList>
            <person name="Tian Z."/>
        </authorList>
    </citation>
    <scope>NUCLEOTIDE SEQUENCE [LARGE SCALE GENOMIC DNA]</scope>
    <source>
        <strain evidence="5">DSM 25564</strain>
    </source>
</reference>
<feature type="domain" description="Transglutaminase-like" evidence="3">
    <location>
        <begin position="540"/>
        <end position="617"/>
    </location>
</feature>
<evidence type="ECO:0000256" key="2">
    <source>
        <dbReference type="SAM" id="Phobius"/>
    </source>
</evidence>
<dbReference type="InterPro" id="IPR038765">
    <property type="entry name" value="Papain-like_cys_pep_sf"/>
</dbReference>
<evidence type="ECO:0000313" key="4">
    <source>
        <dbReference type="EMBL" id="KAA9087332.1"/>
    </source>
</evidence>